<reference evidence="3" key="1">
    <citation type="submission" date="2022-08" db="EMBL/GenBank/DDBJ databases">
        <title>Alicyclobacillus fastidiosus DSM 17978, complete genome.</title>
        <authorList>
            <person name="Wang Q."/>
            <person name="Cai R."/>
            <person name="Wang Z."/>
        </authorList>
    </citation>
    <scope>NUCLEOTIDE SEQUENCE</scope>
    <source>
        <strain evidence="3">DSM 17978</strain>
    </source>
</reference>
<accession>A0ABY6ZHW4</accession>
<dbReference type="PROSITE" id="PS51819">
    <property type="entry name" value="VOC"/>
    <property type="match status" value="1"/>
</dbReference>
<evidence type="ECO:0000259" key="2">
    <source>
        <dbReference type="PROSITE" id="PS51819"/>
    </source>
</evidence>
<proteinExistence type="predicted"/>
<dbReference type="InterPro" id="IPR004360">
    <property type="entry name" value="Glyas_Fos-R_dOase_dom"/>
</dbReference>
<evidence type="ECO:0000313" key="3">
    <source>
        <dbReference type="EMBL" id="WAH42406.1"/>
    </source>
</evidence>
<evidence type="ECO:0000256" key="1">
    <source>
        <dbReference type="ARBA" id="ARBA00022723"/>
    </source>
</evidence>
<dbReference type="InterPro" id="IPR037523">
    <property type="entry name" value="VOC_core"/>
</dbReference>
<sequence length="119" mass="13246">MSTRISRFGMFVPDLSKAVTFYEQIGFQKQRELEIPSMRIAFVALEDTVLELIQKTAEVPFHKDGVLNHITFDVDDIVQAVKEFTEAGASFFVPPMSLDSGQVAFATGVNGEVIELFQA</sequence>
<dbReference type="PANTHER" id="PTHR43048">
    <property type="entry name" value="METHYLMALONYL-COA EPIMERASE"/>
    <property type="match status" value="1"/>
</dbReference>
<dbReference type="Pfam" id="PF00903">
    <property type="entry name" value="Glyoxalase"/>
    <property type="match status" value="1"/>
</dbReference>
<dbReference type="RefSeq" id="WP_268006288.1">
    <property type="nucleotide sequence ID" value="NZ_BSUT01000001.1"/>
</dbReference>
<dbReference type="EMBL" id="CP104067">
    <property type="protein sequence ID" value="WAH42406.1"/>
    <property type="molecule type" value="Genomic_DNA"/>
</dbReference>
<keyword evidence="4" id="KW-1185">Reference proteome</keyword>
<dbReference type="Proteomes" id="UP001164761">
    <property type="component" value="Chromosome"/>
</dbReference>
<dbReference type="InterPro" id="IPR029068">
    <property type="entry name" value="Glyas_Bleomycin-R_OHBP_Dase"/>
</dbReference>
<name>A0ABY6ZHW4_9BACL</name>
<organism evidence="3 4">
    <name type="scientific">Alicyclobacillus fastidiosus</name>
    <dbReference type="NCBI Taxonomy" id="392011"/>
    <lineage>
        <taxon>Bacteria</taxon>
        <taxon>Bacillati</taxon>
        <taxon>Bacillota</taxon>
        <taxon>Bacilli</taxon>
        <taxon>Bacillales</taxon>
        <taxon>Alicyclobacillaceae</taxon>
        <taxon>Alicyclobacillus</taxon>
    </lineage>
</organism>
<evidence type="ECO:0000313" key="4">
    <source>
        <dbReference type="Proteomes" id="UP001164761"/>
    </source>
</evidence>
<dbReference type="Gene3D" id="3.10.180.10">
    <property type="entry name" value="2,3-Dihydroxybiphenyl 1,2-Dioxygenase, domain 1"/>
    <property type="match status" value="1"/>
</dbReference>
<gene>
    <name evidence="3" type="ORF">NZD89_02565</name>
</gene>
<dbReference type="InterPro" id="IPR051785">
    <property type="entry name" value="MMCE/EMCE_epimerase"/>
</dbReference>
<keyword evidence="1" id="KW-0479">Metal-binding</keyword>
<feature type="domain" description="VOC" evidence="2">
    <location>
        <begin position="4"/>
        <end position="119"/>
    </location>
</feature>
<dbReference type="SUPFAM" id="SSF54593">
    <property type="entry name" value="Glyoxalase/Bleomycin resistance protein/Dihydroxybiphenyl dioxygenase"/>
    <property type="match status" value="1"/>
</dbReference>
<dbReference type="PANTHER" id="PTHR43048:SF3">
    <property type="entry name" value="METHYLMALONYL-COA EPIMERASE, MITOCHONDRIAL"/>
    <property type="match status" value="1"/>
</dbReference>
<protein>
    <submittedName>
        <fullName evidence="3">VOC family protein</fullName>
    </submittedName>
</protein>